<dbReference type="Proteomes" id="UP001652623">
    <property type="component" value="Chromosome 10"/>
</dbReference>
<keyword evidence="4" id="KW-1185">Reference proteome</keyword>
<dbReference type="RefSeq" id="XP_048324535.1">
    <property type="nucleotide sequence ID" value="XM_048468578.2"/>
</dbReference>
<dbReference type="PROSITE" id="PS50157">
    <property type="entry name" value="ZINC_FINGER_C2H2_2"/>
    <property type="match status" value="1"/>
</dbReference>
<name>A0ABM3IAS0_ZIZJJ</name>
<evidence type="ECO:0000313" key="4">
    <source>
        <dbReference type="Proteomes" id="UP001652623"/>
    </source>
</evidence>
<evidence type="ECO:0000259" key="3">
    <source>
        <dbReference type="PROSITE" id="PS50157"/>
    </source>
</evidence>
<evidence type="ECO:0000313" key="6">
    <source>
        <dbReference type="RefSeq" id="XP_048324536.1"/>
    </source>
</evidence>
<dbReference type="GeneID" id="112490755"/>
<reference evidence="5 6" key="1">
    <citation type="submission" date="2025-05" db="UniProtKB">
        <authorList>
            <consortium name="RefSeq"/>
        </authorList>
    </citation>
    <scope>IDENTIFICATION</scope>
    <source>
        <tissue evidence="5 6">Seedling</tissue>
    </source>
</reference>
<dbReference type="PROSITE" id="PS00028">
    <property type="entry name" value="ZINC_FINGER_C2H2_1"/>
    <property type="match status" value="1"/>
</dbReference>
<feature type="compositionally biased region" description="Polar residues" evidence="2">
    <location>
        <begin position="19"/>
        <end position="37"/>
    </location>
</feature>
<sequence>MDRPAYATVPPSVQVQSVGSNMHNQNQPSSLANNSAGMNHESNLEFASNVATPLPSLSNDHIPFQSQPAPGVGQLSLNRSVAEYRRNQLSADLLHVSRTQGTGNGFLMHNQAFPAPDYVNEIRFGRSQLLNSIPTRDLSSFLNEQISIQNQLISDLTNVHWTLFGGNPGTHPYVSSHDLCYQTSSPNQPADPINFVVAEYISNGDVARSPISLSVPRVNNPISFWNQPSIGTEQNLAEFSFQLSNPLLHHQPAQGMNNMHYGPNQSNAIRARRHINRRNSGPYACPRCRNEFAFSQSLAAHLREHTMLDDQTNWITGSTSRMMNSDAHAFLLPTRSPFPPMSLNNTNRGDRNINFSDGMSNRRLNPLISFRRESDSMAAPERSLGRSNDHPTVVAHVHSSSALDLAANDGCGKEPALSEQASLEKNAPNQGQPASDVATKDNIPRSVKEESSD</sequence>
<proteinExistence type="predicted"/>
<dbReference type="RefSeq" id="XP_048324536.1">
    <property type="nucleotide sequence ID" value="XM_048468579.2"/>
</dbReference>
<protein>
    <submittedName>
        <fullName evidence="5 6">Uncharacterized protein LOC112490755 isoform X1</fullName>
    </submittedName>
</protein>
<keyword evidence="1" id="KW-0862">Zinc</keyword>
<gene>
    <name evidence="5 6 7 8" type="primary">LOC112490755</name>
</gene>
<dbReference type="InterPro" id="IPR013087">
    <property type="entry name" value="Znf_C2H2_type"/>
</dbReference>
<evidence type="ECO:0000313" key="7">
    <source>
        <dbReference type="RefSeq" id="XP_048324538.1"/>
    </source>
</evidence>
<feature type="region of interest" description="Disordered" evidence="2">
    <location>
        <begin position="16"/>
        <end position="37"/>
    </location>
</feature>
<evidence type="ECO:0000313" key="5">
    <source>
        <dbReference type="RefSeq" id="XP_048324535.1"/>
    </source>
</evidence>
<feature type="compositionally biased region" description="Basic and acidic residues" evidence="2">
    <location>
        <begin position="438"/>
        <end position="453"/>
    </location>
</feature>
<evidence type="ECO:0000313" key="8">
    <source>
        <dbReference type="RefSeq" id="XP_060668191.1"/>
    </source>
</evidence>
<feature type="region of interest" description="Disordered" evidence="2">
    <location>
        <begin position="338"/>
        <end position="361"/>
    </location>
</feature>
<feature type="compositionally biased region" description="Polar residues" evidence="2">
    <location>
        <begin position="342"/>
        <end position="361"/>
    </location>
</feature>
<keyword evidence="1" id="KW-0863">Zinc-finger</keyword>
<feature type="region of interest" description="Disordered" evidence="2">
    <location>
        <begin position="405"/>
        <end position="453"/>
    </location>
</feature>
<keyword evidence="1" id="KW-0479">Metal-binding</keyword>
<evidence type="ECO:0000256" key="2">
    <source>
        <dbReference type="SAM" id="MobiDB-lite"/>
    </source>
</evidence>
<organism evidence="4 5">
    <name type="scientific">Ziziphus jujuba</name>
    <name type="common">Chinese jujube</name>
    <name type="synonym">Ziziphus sativa</name>
    <dbReference type="NCBI Taxonomy" id="326968"/>
    <lineage>
        <taxon>Eukaryota</taxon>
        <taxon>Viridiplantae</taxon>
        <taxon>Streptophyta</taxon>
        <taxon>Embryophyta</taxon>
        <taxon>Tracheophyta</taxon>
        <taxon>Spermatophyta</taxon>
        <taxon>Magnoliopsida</taxon>
        <taxon>eudicotyledons</taxon>
        <taxon>Gunneridae</taxon>
        <taxon>Pentapetalae</taxon>
        <taxon>rosids</taxon>
        <taxon>fabids</taxon>
        <taxon>Rosales</taxon>
        <taxon>Rhamnaceae</taxon>
        <taxon>Paliureae</taxon>
        <taxon>Ziziphus</taxon>
    </lineage>
</organism>
<feature type="domain" description="C2H2-type" evidence="3">
    <location>
        <begin position="283"/>
        <end position="310"/>
    </location>
</feature>
<accession>A0ABM3IAS0</accession>
<evidence type="ECO:0000256" key="1">
    <source>
        <dbReference type="PROSITE-ProRule" id="PRU00042"/>
    </source>
</evidence>
<feature type="compositionally biased region" description="Polar residues" evidence="2">
    <location>
        <begin position="419"/>
        <end position="433"/>
    </location>
</feature>
<dbReference type="RefSeq" id="XP_048324538.1">
    <property type="nucleotide sequence ID" value="XM_048468581.2"/>
</dbReference>
<dbReference type="RefSeq" id="XP_060668191.1">
    <property type="nucleotide sequence ID" value="XM_060812208.1"/>
</dbReference>